<evidence type="ECO:0000313" key="2">
    <source>
        <dbReference type="Proteomes" id="UP001168146"/>
    </source>
</evidence>
<reference evidence="1" key="1">
    <citation type="submission" date="2021-12" db="EMBL/GenBank/DDBJ databases">
        <title>Black yeast isolated from Biological Soil Crust.</title>
        <authorList>
            <person name="Kurbessoian T."/>
        </authorList>
    </citation>
    <scope>NUCLEOTIDE SEQUENCE</scope>
    <source>
        <strain evidence="1">CCFEE 5208</strain>
    </source>
</reference>
<protein>
    <submittedName>
        <fullName evidence="1">Uncharacterized protein</fullName>
    </submittedName>
</protein>
<organism evidence="1 2">
    <name type="scientific">Friedmanniomyces endolithicus</name>
    <dbReference type="NCBI Taxonomy" id="329885"/>
    <lineage>
        <taxon>Eukaryota</taxon>
        <taxon>Fungi</taxon>
        <taxon>Dikarya</taxon>
        <taxon>Ascomycota</taxon>
        <taxon>Pezizomycotina</taxon>
        <taxon>Dothideomycetes</taxon>
        <taxon>Dothideomycetidae</taxon>
        <taxon>Mycosphaerellales</taxon>
        <taxon>Teratosphaeriaceae</taxon>
        <taxon>Friedmanniomyces</taxon>
    </lineage>
</organism>
<name>A0AAN6FN44_9PEZI</name>
<gene>
    <name evidence="1" type="ORF">LTR82_007402</name>
</gene>
<comment type="caution">
    <text evidence="1">The sequence shown here is derived from an EMBL/GenBank/DDBJ whole genome shotgun (WGS) entry which is preliminary data.</text>
</comment>
<accession>A0AAN6FN44</accession>
<evidence type="ECO:0000313" key="1">
    <source>
        <dbReference type="EMBL" id="KAK0321434.1"/>
    </source>
</evidence>
<sequence length="174" mass="17852">MPSGALPAITDKSYAVPVISSPLAVAALVRGTRETHAGRSEGGLDAGGAAGLDDDRVAHLEHFEGRGDLVEAEGLAVGAVVVHGQLEGRVVAGGEGGATGGVVVVVVVGVRERVGDCLREGGEGGRGDGEGVHRDAWVVCLVERVFVWLRLMSSVLLLLLKDSGRKNDISSVKE</sequence>
<dbReference type="EMBL" id="JASUXU010000020">
    <property type="protein sequence ID" value="KAK0321434.1"/>
    <property type="molecule type" value="Genomic_DNA"/>
</dbReference>
<dbReference type="AlphaFoldDB" id="A0AAN6FN44"/>
<proteinExistence type="predicted"/>
<dbReference type="Proteomes" id="UP001168146">
    <property type="component" value="Unassembled WGS sequence"/>
</dbReference>